<feature type="active site" evidence="3">
    <location>
        <position position="141"/>
    </location>
</feature>
<evidence type="ECO:0000256" key="3">
    <source>
        <dbReference type="PIRSR" id="PIRSR601461-1"/>
    </source>
</evidence>
<dbReference type="EMBL" id="MLYV02001295">
    <property type="protein sequence ID" value="PSR71054.1"/>
    <property type="molecule type" value="Genomic_DNA"/>
</dbReference>
<dbReference type="OrthoDB" id="660550at2759"/>
<sequence>MLPWTAVDVALLYPAMAGFHLGIKSHKSNLVSPNGTTSVMFTSYSLLTVVSLALSVAANPVVVRDSFVSLPMAKRFNFSTSLKILEHDQARARQLRAHAEHKLSGNTARAVISVAAVNEAVNYAVNVGVGTPATTFSLLVDTGSSNTWVGAGKAFVKTSSSVQTSDRVAVTYGSGDFSGTEFTDTVTLGNGLTITKQSIGVASESDGFSGVDGIIGIGPVDLTLDTLSPDTRSTIPTVTDNLFSQGIITSNLVAVSFEPTTSLTSTNGELTFGGTDSSKFTGAITFTPITTTSPASEFWGISQSIKLGSTNILSTTVGIVDTGTTLILLSTNGFNAYQRATGAVQDNATGLLRLTTTQFASLQSLSFLIGGTTFTLTANAQAWPRALNTAIGGNTNSVYLIVNSLGTPSGEGLDFINGQTFLERFYSVFGGFQIPSALMVLWLTVQILPPTDTANKRVGFATTSFTTATTN</sequence>
<dbReference type="PANTHER" id="PTHR47966">
    <property type="entry name" value="BETA-SITE APP-CLEAVING ENZYME, ISOFORM A-RELATED"/>
    <property type="match status" value="1"/>
</dbReference>
<dbReference type="PRINTS" id="PR00792">
    <property type="entry name" value="PEPSIN"/>
</dbReference>
<keyword evidence="5" id="KW-0472">Membrane</keyword>
<dbReference type="InterPro" id="IPR033121">
    <property type="entry name" value="PEPTIDASE_A1"/>
</dbReference>
<name>A0A2R6NF92_9APHY</name>
<proteinExistence type="inferred from homology"/>
<keyword evidence="5" id="KW-1133">Transmembrane helix</keyword>
<evidence type="ECO:0000313" key="7">
    <source>
        <dbReference type="EMBL" id="PSR71054.1"/>
    </source>
</evidence>
<evidence type="ECO:0000313" key="8">
    <source>
        <dbReference type="Proteomes" id="UP000186601"/>
    </source>
</evidence>
<evidence type="ECO:0000256" key="1">
    <source>
        <dbReference type="ARBA" id="ARBA00007447"/>
    </source>
</evidence>
<dbReference type="CDD" id="cd05471">
    <property type="entry name" value="pepsin_like"/>
    <property type="match status" value="1"/>
</dbReference>
<keyword evidence="4" id="KW-0378">Hydrolase</keyword>
<dbReference type="PROSITE" id="PS00141">
    <property type="entry name" value="ASP_PROTEASE"/>
    <property type="match status" value="2"/>
</dbReference>
<dbReference type="PANTHER" id="PTHR47966:SF51">
    <property type="entry name" value="BETA-SITE APP-CLEAVING ENZYME, ISOFORM A-RELATED"/>
    <property type="match status" value="1"/>
</dbReference>
<dbReference type="InterPro" id="IPR034164">
    <property type="entry name" value="Pepsin-like_dom"/>
</dbReference>
<dbReference type="Pfam" id="PF00026">
    <property type="entry name" value="Asp"/>
    <property type="match status" value="1"/>
</dbReference>
<keyword evidence="5" id="KW-0812">Transmembrane</keyword>
<accession>A0A2R6NF92</accession>
<reference evidence="7 8" key="1">
    <citation type="submission" date="2018-02" db="EMBL/GenBank/DDBJ databases">
        <title>Genome sequence of the basidiomycete white-rot fungus Phlebia centrifuga.</title>
        <authorList>
            <person name="Granchi Z."/>
            <person name="Peng M."/>
            <person name="de Vries R.P."/>
            <person name="Hilden K."/>
            <person name="Makela M.R."/>
            <person name="Grigoriev I."/>
            <person name="Riley R."/>
        </authorList>
    </citation>
    <scope>NUCLEOTIDE SEQUENCE [LARGE SCALE GENOMIC DNA]</scope>
    <source>
        <strain evidence="7 8">FBCC195</strain>
    </source>
</reference>
<keyword evidence="4" id="KW-0645">Protease</keyword>
<dbReference type="GO" id="GO:0004190">
    <property type="term" value="F:aspartic-type endopeptidase activity"/>
    <property type="evidence" value="ECO:0007669"/>
    <property type="project" value="UniProtKB-KW"/>
</dbReference>
<evidence type="ECO:0000256" key="4">
    <source>
        <dbReference type="RuleBase" id="RU000454"/>
    </source>
</evidence>
<gene>
    <name evidence="7" type="ORF">PHLCEN_2v13023</name>
</gene>
<dbReference type="PROSITE" id="PS51767">
    <property type="entry name" value="PEPTIDASE_A1"/>
    <property type="match status" value="1"/>
</dbReference>
<dbReference type="GO" id="GO:0006508">
    <property type="term" value="P:proteolysis"/>
    <property type="evidence" value="ECO:0007669"/>
    <property type="project" value="UniProtKB-KW"/>
</dbReference>
<feature type="active site" evidence="3">
    <location>
        <position position="321"/>
    </location>
</feature>
<comment type="similarity">
    <text evidence="1 4">Belongs to the peptidase A1 family.</text>
</comment>
<protein>
    <recommendedName>
        <fullName evidence="6">Peptidase A1 domain-containing protein</fullName>
    </recommendedName>
</protein>
<keyword evidence="2 4" id="KW-0064">Aspartyl protease</keyword>
<comment type="caution">
    <text evidence="7">The sequence shown here is derived from an EMBL/GenBank/DDBJ whole genome shotgun (WGS) entry which is preliminary data.</text>
</comment>
<dbReference type="InterPro" id="IPR001461">
    <property type="entry name" value="Aspartic_peptidase_A1"/>
</dbReference>
<feature type="transmembrane region" description="Helical" evidence="5">
    <location>
        <begin position="41"/>
        <end position="62"/>
    </location>
</feature>
<organism evidence="7 8">
    <name type="scientific">Hermanssonia centrifuga</name>
    <dbReference type="NCBI Taxonomy" id="98765"/>
    <lineage>
        <taxon>Eukaryota</taxon>
        <taxon>Fungi</taxon>
        <taxon>Dikarya</taxon>
        <taxon>Basidiomycota</taxon>
        <taxon>Agaricomycotina</taxon>
        <taxon>Agaricomycetes</taxon>
        <taxon>Polyporales</taxon>
        <taxon>Meruliaceae</taxon>
        <taxon>Hermanssonia</taxon>
    </lineage>
</organism>
<dbReference type="InterPro" id="IPR021109">
    <property type="entry name" value="Peptidase_aspartic_dom_sf"/>
</dbReference>
<dbReference type="Proteomes" id="UP000186601">
    <property type="component" value="Unassembled WGS sequence"/>
</dbReference>
<dbReference type="AlphaFoldDB" id="A0A2R6NF92"/>
<evidence type="ECO:0000256" key="5">
    <source>
        <dbReference type="SAM" id="Phobius"/>
    </source>
</evidence>
<dbReference type="SUPFAM" id="SSF50630">
    <property type="entry name" value="Acid proteases"/>
    <property type="match status" value="1"/>
</dbReference>
<evidence type="ECO:0000259" key="6">
    <source>
        <dbReference type="PROSITE" id="PS51767"/>
    </source>
</evidence>
<dbReference type="Gene3D" id="2.40.70.10">
    <property type="entry name" value="Acid Proteases"/>
    <property type="match status" value="2"/>
</dbReference>
<dbReference type="STRING" id="98765.A0A2R6NF92"/>
<feature type="domain" description="Peptidase A1" evidence="6">
    <location>
        <begin position="123"/>
        <end position="440"/>
    </location>
</feature>
<dbReference type="InterPro" id="IPR001969">
    <property type="entry name" value="Aspartic_peptidase_AS"/>
</dbReference>
<evidence type="ECO:0000256" key="2">
    <source>
        <dbReference type="ARBA" id="ARBA00022750"/>
    </source>
</evidence>
<keyword evidence="8" id="KW-1185">Reference proteome</keyword>